<dbReference type="AlphaFoldDB" id="A0A7W6H2P8"/>
<name>A0A7W6H2P8_9HYPH</name>
<protein>
    <recommendedName>
        <fullName evidence="3">Polynucleotide kinase</fullName>
    </recommendedName>
</protein>
<accession>A0A7W6H2P8</accession>
<dbReference type="RefSeq" id="WP_183198592.1">
    <property type="nucleotide sequence ID" value="NZ_JACIEK010000001.1"/>
</dbReference>
<evidence type="ECO:0000313" key="2">
    <source>
        <dbReference type="Proteomes" id="UP000542776"/>
    </source>
</evidence>
<sequence length="167" mass="18942">MSAVLFLDVDGVLNNEAVFRDRRFGPFPIDHQCVERVHTVVRETGCEIVLSSSWRGMEKLESKLVGDGVFSVYRDIPGRQFGEFAFVRHQDGQTKRLEGRRGPEIAEWLSRHPEVDRYAILDDESDMLPEQMPHFVKTEFQGGIMDEHVPLLAAALARSLSEDKADG</sequence>
<gene>
    <name evidence="1" type="ORF">GGR04_001082</name>
</gene>
<comment type="caution">
    <text evidence="1">The sequence shown here is derived from an EMBL/GenBank/DDBJ whole genome shotgun (WGS) entry which is preliminary data.</text>
</comment>
<dbReference type="Pfam" id="PF18143">
    <property type="entry name" value="HAD_SAK_2"/>
    <property type="match status" value="1"/>
</dbReference>
<keyword evidence="2" id="KW-1185">Reference proteome</keyword>
<dbReference type="Proteomes" id="UP000542776">
    <property type="component" value="Unassembled WGS sequence"/>
</dbReference>
<organism evidence="1 2">
    <name type="scientific">Aureimonas pseudogalii</name>
    <dbReference type="NCBI Taxonomy" id="1744844"/>
    <lineage>
        <taxon>Bacteria</taxon>
        <taxon>Pseudomonadati</taxon>
        <taxon>Pseudomonadota</taxon>
        <taxon>Alphaproteobacteria</taxon>
        <taxon>Hyphomicrobiales</taxon>
        <taxon>Aurantimonadaceae</taxon>
        <taxon>Aureimonas</taxon>
    </lineage>
</organism>
<evidence type="ECO:0000313" key="1">
    <source>
        <dbReference type="EMBL" id="MBB3997261.1"/>
    </source>
</evidence>
<proteinExistence type="predicted"/>
<dbReference type="EMBL" id="JACIEK010000001">
    <property type="protein sequence ID" value="MBB3997261.1"/>
    <property type="molecule type" value="Genomic_DNA"/>
</dbReference>
<reference evidence="1 2" key="1">
    <citation type="submission" date="2020-08" db="EMBL/GenBank/DDBJ databases">
        <title>Genomic Encyclopedia of Type Strains, Phase IV (KMG-IV): sequencing the most valuable type-strain genomes for metagenomic binning, comparative biology and taxonomic classification.</title>
        <authorList>
            <person name="Goeker M."/>
        </authorList>
    </citation>
    <scope>NUCLEOTIDE SEQUENCE [LARGE SCALE GENOMIC DNA]</scope>
    <source>
        <strain evidence="1 2">DSM 102238</strain>
    </source>
</reference>
<evidence type="ECO:0008006" key="3">
    <source>
        <dbReference type="Google" id="ProtNLM"/>
    </source>
</evidence>